<dbReference type="Proteomes" id="UP000730482">
    <property type="component" value="Unassembled WGS sequence"/>
</dbReference>
<evidence type="ECO:0000256" key="2">
    <source>
        <dbReference type="SAM" id="Phobius"/>
    </source>
</evidence>
<protein>
    <submittedName>
        <fullName evidence="3">DUF3043 domain-containing protein</fullName>
    </submittedName>
</protein>
<sequence length="184" mass="21027">MFRKTKSTDEANDADSAQEESASALAEAQAAKGRPTPTRREAELARKQRLSGLSADPKKAKRQNRQRDFEAQTERQHGGPVKQFARDYVDSRFRIAEFFIVFAILLFVVASVPSVALLSVVLWLVMLVAIVIDSVLLVRGVKREAHKRFPNADLGRIGWYSLMRSMQFRKWRLPKPRLKRGEKF</sequence>
<keyword evidence="2" id="KW-0472">Membrane</keyword>
<feature type="compositionally biased region" description="Low complexity" evidence="1">
    <location>
        <begin position="19"/>
        <end position="31"/>
    </location>
</feature>
<feature type="compositionally biased region" description="Basic and acidic residues" evidence="1">
    <location>
        <begin position="65"/>
        <end position="77"/>
    </location>
</feature>
<comment type="caution">
    <text evidence="3">The sequence shown here is derived from an EMBL/GenBank/DDBJ whole genome shotgun (WGS) entry which is preliminary data.</text>
</comment>
<keyword evidence="4" id="KW-1185">Reference proteome</keyword>
<dbReference type="InterPro" id="IPR021403">
    <property type="entry name" value="DUF3043"/>
</dbReference>
<reference evidence="3 4" key="1">
    <citation type="submission" date="2020-02" db="EMBL/GenBank/DDBJ databases">
        <title>Acidophilic actinobacteria isolated from forest soil.</title>
        <authorList>
            <person name="Golinska P."/>
        </authorList>
    </citation>
    <scope>NUCLEOTIDE SEQUENCE [LARGE SCALE GENOMIC DNA]</scope>
    <source>
        <strain evidence="3 4">NL8</strain>
    </source>
</reference>
<gene>
    <name evidence="3" type="ORF">KGQ19_43430</name>
</gene>
<accession>A0ABS5L661</accession>
<evidence type="ECO:0000313" key="3">
    <source>
        <dbReference type="EMBL" id="MBS2553727.1"/>
    </source>
</evidence>
<dbReference type="RefSeq" id="WP_212020576.1">
    <property type="nucleotide sequence ID" value="NZ_JAAFYZ010000280.1"/>
</dbReference>
<feature type="region of interest" description="Disordered" evidence="1">
    <location>
        <begin position="1"/>
        <end position="78"/>
    </location>
</feature>
<feature type="transmembrane region" description="Helical" evidence="2">
    <location>
        <begin position="95"/>
        <end position="114"/>
    </location>
</feature>
<keyword evidence="2" id="KW-1133">Transmembrane helix</keyword>
<name>A0ABS5L661_9ACTN</name>
<evidence type="ECO:0000256" key="1">
    <source>
        <dbReference type="SAM" id="MobiDB-lite"/>
    </source>
</evidence>
<dbReference type="EMBL" id="JAAFYZ010000280">
    <property type="protein sequence ID" value="MBS2553727.1"/>
    <property type="molecule type" value="Genomic_DNA"/>
</dbReference>
<keyword evidence="2" id="KW-0812">Transmembrane</keyword>
<evidence type="ECO:0000313" key="4">
    <source>
        <dbReference type="Proteomes" id="UP000730482"/>
    </source>
</evidence>
<feature type="transmembrane region" description="Helical" evidence="2">
    <location>
        <begin position="120"/>
        <end position="138"/>
    </location>
</feature>
<organism evidence="3 4">
    <name type="scientific">Catenulispora pinistramenti</name>
    <dbReference type="NCBI Taxonomy" id="2705254"/>
    <lineage>
        <taxon>Bacteria</taxon>
        <taxon>Bacillati</taxon>
        <taxon>Actinomycetota</taxon>
        <taxon>Actinomycetes</taxon>
        <taxon>Catenulisporales</taxon>
        <taxon>Catenulisporaceae</taxon>
        <taxon>Catenulispora</taxon>
    </lineage>
</organism>
<proteinExistence type="predicted"/>
<dbReference type="Pfam" id="PF11241">
    <property type="entry name" value="DUF3043"/>
    <property type="match status" value="1"/>
</dbReference>